<reference evidence="3 4" key="1">
    <citation type="submission" date="2018-10" db="EMBL/GenBank/DDBJ databases">
        <title>Genome assembly for a Yunnan-Guizhou Plateau 3E fish, Anabarilius grahami (Regan), and its evolutionary and genetic applications.</title>
        <authorList>
            <person name="Jiang W."/>
        </authorList>
    </citation>
    <scope>NUCLEOTIDE SEQUENCE [LARGE SCALE GENOMIC DNA]</scope>
    <source>
        <strain evidence="3">AG-KIZ</strain>
        <tissue evidence="3">Muscle</tissue>
    </source>
</reference>
<name>A0A3N0YVI2_ANAGA</name>
<evidence type="ECO:0000313" key="4">
    <source>
        <dbReference type="Proteomes" id="UP000281406"/>
    </source>
</evidence>
<comment type="caution">
    <text evidence="3">The sequence shown here is derived from an EMBL/GenBank/DDBJ whole genome shotgun (WGS) entry which is preliminary data.</text>
</comment>
<protein>
    <recommendedName>
        <fullName evidence="2">Chromo domain-containing protein</fullName>
    </recommendedName>
</protein>
<sequence>MSAPDPFQELVDVLRRTLSSTSLTSAPAHTSTSTATSPSPFAVASPMAPFSGLAEDCNGFLLQCSLVLEIQPHFYQPPLFPWTGEPSDVPAVDYWFRESERVWDSAHHQLQPPLPLIVDDGAAYLVRDILDSRRRGGHLEYLVDWEGYGPEECSWVPRNDILDPNLLDTFHATLLQTDQHRVASGAGRGGGGVMSQTRQALPSHRHSARHHRSTNHAHLTSISTLISSTIKDTSSHSLSGLVNALTYLSAYLKDSHEDTYLSPACFLASLCSPHLL</sequence>
<dbReference type="Pfam" id="PF00385">
    <property type="entry name" value="Chromo"/>
    <property type="match status" value="1"/>
</dbReference>
<dbReference type="EMBL" id="RJVU01021699">
    <property type="protein sequence ID" value="ROL50206.1"/>
    <property type="molecule type" value="Genomic_DNA"/>
</dbReference>
<proteinExistence type="predicted"/>
<dbReference type="GO" id="GO:0005634">
    <property type="term" value="C:nucleus"/>
    <property type="evidence" value="ECO:0007669"/>
    <property type="project" value="UniProtKB-SubCell"/>
</dbReference>
<dbReference type="CDD" id="cd00024">
    <property type="entry name" value="CD_CSD"/>
    <property type="match status" value="1"/>
</dbReference>
<accession>A0A3N0YVI2</accession>
<dbReference type="Gene3D" id="2.40.50.40">
    <property type="match status" value="1"/>
</dbReference>
<dbReference type="AlphaFoldDB" id="A0A3N0YVI2"/>
<organism evidence="3 4">
    <name type="scientific">Anabarilius grahami</name>
    <name type="common">Kanglang fish</name>
    <name type="synonym">Barilius grahami</name>
    <dbReference type="NCBI Taxonomy" id="495550"/>
    <lineage>
        <taxon>Eukaryota</taxon>
        <taxon>Metazoa</taxon>
        <taxon>Chordata</taxon>
        <taxon>Craniata</taxon>
        <taxon>Vertebrata</taxon>
        <taxon>Euteleostomi</taxon>
        <taxon>Actinopterygii</taxon>
        <taxon>Neopterygii</taxon>
        <taxon>Teleostei</taxon>
        <taxon>Ostariophysi</taxon>
        <taxon>Cypriniformes</taxon>
        <taxon>Xenocyprididae</taxon>
        <taxon>Xenocypridinae</taxon>
        <taxon>Xenocypridinae incertae sedis</taxon>
        <taxon>Anabarilius</taxon>
    </lineage>
</organism>
<evidence type="ECO:0000313" key="3">
    <source>
        <dbReference type="EMBL" id="ROL50206.1"/>
    </source>
</evidence>
<dbReference type="Proteomes" id="UP000281406">
    <property type="component" value="Unassembled WGS sequence"/>
</dbReference>
<evidence type="ECO:0000256" key="1">
    <source>
        <dbReference type="ARBA" id="ARBA00004123"/>
    </source>
</evidence>
<feature type="domain" description="Chromo" evidence="2">
    <location>
        <begin position="124"/>
        <end position="171"/>
    </location>
</feature>
<dbReference type="OrthoDB" id="1430630at2759"/>
<gene>
    <name evidence="3" type="ORF">DPX16_22308</name>
</gene>
<dbReference type="InterPro" id="IPR023780">
    <property type="entry name" value="Chromo_domain"/>
</dbReference>
<evidence type="ECO:0000259" key="2">
    <source>
        <dbReference type="PROSITE" id="PS50013"/>
    </source>
</evidence>
<dbReference type="PROSITE" id="PS50013">
    <property type="entry name" value="CHROMO_2"/>
    <property type="match status" value="1"/>
</dbReference>
<keyword evidence="4" id="KW-1185">Reference proteome</keyword>
<comment type="subcellular location">
    <subcellularLocation>
        <location evidence="1">Nucleus</location>
    </subcellularLocation>
</comment>
<dbReference type="InterPro" id="IPR000953">
    <property type="entry name" value="Chromo/chromo_shadow_dom"/>
</dbReference>
<dbReference type="SUPFAM" id="SSF54160">
    <property type="entry name" value="Chromo domain-like"/>
    <property type="match status" value="1"/>
</dbReference>
<dbReference type="InterPro" id="IPR016197">
    <property type="entry name" value="Chromo-like_dom_sf"/>
</dbReference>
<dbReference type="SMART" id="SM00298">
    <property type="entry name" value="CHROMO"/>
    <property type="match status" value="1"/>
</dbReference>